<dbReference type="EMBL" id="JAFBEE010000003">
    <property type="protein sequence ID" value="MBM7614238.1"/>
    <property type="molecule type" value="Genomic_DNA"/>
</dbReference>
<protein>
    <submittedName>
        <fullName evidence="1">Adenylate kinase family enzyme</fullName>
    </submittedName>
</protein>
<proteinExistence type="predicted"/>
<evidence type="ECO:0000313" key="2">
    <source>
        <dbReference type="Proteomes" id="UP001314796"/>
    </source>
</evidence>
<dbReference type="RefSeq" id="WP_204400514.1">
    <property type="nucleotide sequence ID" value="NZ_JAFBEE010000003.1"/>
</dbReference>
<name>A0ABS2NMT0_9FIRM</name>
<keyword evidence="1" id="KW-0808">Transferase</keyword>
<reference evidence="1 2" key="1">
    <citation type="submission" date="2021-01" db="EMBL/GenBank/DDBJ databases">
        <title>Genomic Encyclopedia of Type Strains, Phase IV (KMG-IV): sequencing the most valuable type-strain genomes for metagenomic binning, comparative biology and taxonomic classification.</title>
        <authorList>
            <person name="Goeker M."/>
        </authorList>
    </citation>
    <scope>NUCLEOTIDE SEQUENCE [LARGE SCALE GENOMIC DNA]</scope>
    <source>
        <strain evidence="1 2">DSM 25890</strain>
    </source>
</reference>
<dbReference type="PANTHER" id="PTHR37816">
    <property type="entry name" value="YALI0E33011P"/>
    <property type="match status" value="1"/>
</dbReference>
<evidence type="ECO:0000313" key="1">
    <source>
        <dbReference type="EMBL" id="MBM7614238.1"/>
    </source>
</evidence>
<sequence length="177" mass="21045">MPKIYVIGSVASGKTTLAKQLSNTLKIPWYELDNVVHERLKSGDRKRRPEERDIVFNGIIDSEPWIIEGVWRDCFDRGFEDADIIILLDTPTYVRKYRIATRWIRQRLKLEKAHYRPTLKMLSMMYRWSNVFERTKGRLFKVLQPYEDKVIILKNNNNIEGVVKKYKIENLVEKVGE</sequence>
<dbReference type="SUPFAM" id="SSF52540">
    <property type="entry name" value="P-loop containing nucleoside triphosphate hydrolases"/>
    <property type="match status" value="1"/>
</dbReference>
<dbReference type="Proteomes" id="UP001314796">
    <property type="component" value="Unassembled WGS sequence"/>
</dbReference>
<dbReference type="InterPro" id="IPR052922">
    <property type="entry name" value="Cytidylate_Kinase-2"/>
</dbReference>
<organism evidence="1 2">
    <name type="scientific">Alkaliphilus hydrothermalis</name>
    <dbReference type="NCBI Taxonomy" id="1482730"/>
    <lineage>
        <taxon>Bacteria</taxon>
        <taxon>Bacillati</taxon>
        <taxon>Bacillota</taxon>
        <taxon>Clostridia</taxon>
        <taxon>Peptostreptococcales</taxon>
        <taxon>Natronincolaceae</taxon>
        <taxon>Alkaliphilus</taxon>
    </lineage>
</organism>
<dbReference type="InterPro" id="IPR027417">
    <property type="entry name" value="P-loop_NTPase"/>
</dbReference>
<dbReference type="PANTHER" id="PTHR37816:SF2">
    <property type="entry name" value="DNA TOPOLOGY MODULATION PROTEIN FLAR-RELATED PROTEIN"/>
    <property type="match status" value="1"/>
</dbReference>
<gene>
    <name evidence="1" type="ORF">JOC73_000749</name>
</gene>
<dbReference type="GO" id="GO:0016301">
    <property type="term" value="F:kinase activity"/>
    <property type="evidence" value="ECO:0007669"/>
    <property type="project" value="UniProtKB-KW"/>
</dbReference>
<keyword evidence="1" id="KW-0418">Kinase</keyword>
<accession>A0ABS2NMT0</accession>
<comment type="caution">
    <text evidence="1">The sequence shown here is derived from an EMBL/GenBank/DDBJ whole genome shotgun (WGS) entry which is preliminary data.</text>
</comment>
<dbReference type="Gene3D" id="3.40.50.300">
    <property type="entry name" value="P-loop containing nucleotide triphosphate hydrolases"/>
    <property type="match status" value="1"/>
</dbReference>
<keyword evidence="2" id="KW-1185">Reference proteome</keyword>